<dbReference type="AlphaFoldDB" id="A0A804QYM3"/>
<dbReference type="InterPro" id="IPR021109">
    <property type="entry name" value="Peptidase_aspartic_dom_sf"/>
</dbReference>
<evidence type="ECO:0000259" key="2">
    <source>
        <dbReference type="Pfam" id="PF00026"/>
    </source>
</evidence>
<feature type="domain" description="Peptidase A1" evidence="2">
    <location>
        <begin position="167"/>
        <end position="217"/>
    </location>
</feature>
<dbReference type="Gramene" id="Zm00001eb372460_T001">
    <property type="protein sequence ID" value="Zm00001eb372460_P001"/>
    <property type="gene ID" value="Zm00001eb372460"/>
</dbReference>
<dbReference type="InterPro" id="IPR033121">
    <property type="entry name" value="PEPTIDASE_A1"/>
</dbReference>
<evidence type="ECO:0000313" key="3">
    <source>
        <dbReference type="EnsemblPlants" id="Zm00001eb372460_P001"/>
    </source>
</evidence>
<dbReference type="Gene3D" id="2.40.70.10">
    <property type="entry name" value="Acid Proteases"/>
    <property type="match status" value="1"/>
</dbReference>
<evidence type="ECO:0000256" key="1">
    <source>
        <dbReference type="SAM" id="MobiDB-lite"/>
    </source>
</evidence>
<reference evidence="3" key="2">
    <citation type="submission" date="2019-07" db="EMBL/GenBank/DDBJ databases">
        <authorList>
            <person name="Seetharam A."/>
            <person name="Woodhouse M."/>
            <person name="Cannon E."/>
        </authorList>
    </citation>
    <scope>NUCLEOTIDE SEQUENCE [LARGE SCALE GENOMIC DNA]</scope>
    <source>
        <strain evidence="3">cv. B73</strain>
    </source>
</reference>
<dbReference type="EnsemblPlants" id="Zm00001eb372460_T001">
    <property type="protein sequence ID" value="Zm00001eb372460_P001"/>
    <property type="gene ID" value="Zm00001eb372460"/>
</dbReference>
<sequence length="326" mass="36094">MDATTTNGSTEQAPHSAPRDGARPHPTPATSTPSSSENLVMVQRQMGHHHISRSYFRQTDIKRSGNASIDIMSKFFKLMVVLQLMNDLNEVFKMPLSLVLRLVNSIFDIVCGLPVRFFPSISCDLSVRRLIVCLRFFDLSIIPLRYWNKRIIASLRANQFCERLPSPNGESTVDCHQISKMPNLAFTIANKTFTLTPEQYIVKLEQAGQTICINGASPCPRSPPPRPRLSASAPFVSPQWPRPYLMSTTTTRLNMKKSSGSGSVSLARSIPELYEERGASNLREFGFQELRAATSDFSRLLKVGEVASGAFTRASSAFLAGPPAAR</sequence>
<dbReference type="Proteomes" id="UP000007305">
    <property type="component" value="Chromosome 9"/>
</dbReference>
<dbReference type="Pfam" id="PF00026">
    <property type="entry name" value="Asp"/>
    <property type="match status" value="1"/>
</dbReference>
<protein>
    <recommendedName>
        <fullName evidence="2">Peptidase A1 domain-containing protein</fullName>
    </recommendedName>
</protein>
<dbReference type="PANTHER" id="PTHR47284:SF3">
    <property type="entry name" value="FATTY-ACID-BINDING PROTEIN 2"/>
    <property type="match status" value="1"/>
</dbReference>
<accession>A0A804QYM3</accession>
<evidence type="ECO:0000313" key="4">
    <source>
        <dbReference type="Proteomes" id="UP000007305"/>
    </source>
</evidence>
<organism evidence="3 4">
    <name type="scientific">Zea mays</name>
    <name type="common">Maize</name>
    <dbReference type="NCBI Taxonomy" id="4577"/>
    <lineage>
        <taxon>Eukaryota</taxon>
        <taxon>Viridiplantae</taxon>
        <taxon>Streptophyta</taxon>
        <taxon>Embryophyta</taxon>
        <taxon>Tracheophyta</taxon>
        <taxon>Spermatophyta</taxon>
        <taxon>Magnoliopsida</taxon>
        <taxon>Liliopsida</taxon>
        <taxon>Poales</taxon>
        <taxon>Poaceae</taxon>
        <taxon>PACMAD clade</taxon>
        <taxon>Panicoideae</taxon>
        <taxon>Andropogonodae</taxon>
        <taxon>Andropogoneae</taxon>
        <taxon>Tripsacinae</taxon>
        <taxon>Zea</taxon>
    </lineage>
</organism>
<reference evidence="3" key="3">
    <citation type="submission" date="2021-05" db="UniProtKB">
        <authorList>
            <consortium name="EnsemblPlants"/>
        </authorList>
    </citation>
    <scope>IDENTIFICATION</scope>
    <source>
        <strain evidence="3">cv. B73</strain>
    </source>
</reference>
<keyword evidence="4" id="KW-1185">Reference proteome</keyword>
<proteinExistence type="predicted"/>
<name>A0A804QYM3_MAIZE</name>
<feature type="compositionally biased region" description="Polar residues" evidence="1">
    <location>
        <begin position="1"/>
        <end position="13"/>
    </location>
</feature>
<dbReference type="SUPFAM" id="SSF50630">
    <property type="entry name" value="Acid proteases"/>
    <property type="match status" value="1"/>
</dbReference>
<feature type="region of interest" description="Disordered" evidence="1">
    <location>
        <begin position="1"/>
        <end position="36"/>
    </location>
</feature>
<dbReference type="PANTHER" id="PTHR47284">
    <property type="entry name" value="FATTY-ACID-BINDING PROTEIN 2"/>
    <property type="match status" value="1"/>
</dbReference>
<reference evidence="4" key="1">
    <citation type="journal article" date="2009" name="Science">
        <title>The B73 maize genome: complexity, diversity, and dynamics.</title>
        <authorList>
            <person name="Schnable P.S."/>
            <person name="Ware D."/>
            <person name="Fulton R.S."/>
            <person name="Stein J.C."/>
            <person name="Wei F."/>
            <person name="Pasternak S."/>
            <person name="Liang C."/>
            <person name="Zhang J."/>
            <person name="Fulton L."/>
            <person name="Graves T.A."/>
            <person name="Minx P."/>
            <person name="Reily A.D."/>
            <person name="Courtney L."/>
            <person name="Kruchowski S.S."/>
            <person name="Tomlinson C."/>
            <person name="Strong C."/>
            <person name="Delehaunty K."/>
            <person name="Fronick C."/>
            <person name="Courtney B."/>
            <person name="Rock S.M."/>
            <person name="Belter E."/>
            <person name="Du F."/>
            <person name="Kim K."/>
            <person name="Abbott R.M."/>
            <person name="Cotton M."/>
            <person name="Levy A."/>
            <person name="Marchetto P."/>
            <person name="Ochoa K."/>
            <person name="Jackson S.M."/>
            <person name="Gillam B."/>
            <person name="Chen W."/>
            <person name="Yan L."/>
            <person name="Higginbotham J."/>
            <person name="Cardenas M."/>
            <person name="Waligorski J."/>
            <person name="Applebaum E."/>
            <person name="Phelps L."/>
            <person name="Falcone J."/>
            <person name="Kanchi K."/>
            <person name="Thane T."/>
            <person name="Scimone A."/>
            <person name="Thane N."/>
            <person name="Henke J."/>
            <person name="Wang T."/>
            <person name="Ruppert J."/>
            <person name="Shah N."/>
            <person name="Rotter K."/>
            <person name="Hodges J."/>
            <person name="Ingenthron E."/>
            <person name="Cordes M."/>
            <person name="Kohlberg S."/>
            <person name="Sgro J."/>
            <person name="Delgado B."/>
            <person name="Mead K."/>
            <person name="Chinwalla A."/>
            <person name="Leonard S."/>
            <person name="Crouse K."/>
            <person name="Collura K."/>
            <person name="Kudrna D."/>
            <person name="Currie J."/>
            <person name="He R."/>
            <person name="Angelova A."/>
            <person name="Rajasekar S."/>
            <person name="Mueller T."/>
            <person name="Lomeli R."/>
            <person name="Scara G."/>
            <person name="Ko A."/>
            <person name="Delaney K."/>
            <person name="Wissotski M."/>
            <person name="Lopez G."/>
            <person name="Campos D."/>
            <person name="Braidotti M."/>
            <person name="Ashley E."/>
            <person name="Golser W."/>
            <person name="Kim H."/>
            <person name="Lee S."/>
            <person name="Lin J."/>
            <person name="Dujmic Z."/>
            <person name="Kim W."/>
            <person name="Talag J."/>
            <person name="Zuccolo A."/>
            <person name="Fan C."/>
            <person name="Sebastian A."/>
            <person name="Kramer M."/>
            <person name="Spiegel L."/>
            <person name="Nascimento L."/>
            <person name="Zutavern T."/>
            <person name="Miller B."/>
            <person name="Ambroise C."/>
            <person name="Muller S."/>
            <person name="Spooner W."/>
            <person name="Narechania A."/>
            <person name="Ren L."/>
            <person name="Wei S."/>
            <person name="Kumari S."/>
            <person name="Faga B."/>
            <person name="Levy M.J."/>
            <person name="McMahan L."/>
            <person name="Van Buren P."/>
            <person name="Vaughn M.W."/>
            <person name="Ying K."/>
            <person name="Yeh C.-T."/>
            <person name="Emrich S.J."/>
            <person name="Jia Y."/>
            <person name="Kalyanaraman A."/>
            <person name="Hsia A.-P."/>
            <person name="Barbazuk W.B."/>
            <person name="Baucom R.S."/>
            <person name="Brutnell T.P."/>
            <person name="Carpita N.C."/>
            <person name="Chaparro C."/>
            <person name="Chia J.-M."/>
            <person name="Deragon J.-M."/>
            <person name="Estill J.C."/>
            <person name="Fu Y."/>
            <person name="Jeddeloh J.A."/>
            <person name="Han Y."/>
            <person name="Lee H."/>
            <person name="Li P."/>
            <person name="Lisch D.R."/>
            <person name="Liu S."/>
            <person name="Liu Z."/>
            <person name="Nagel D.H."/>
            <person name="McCann M.C."/>
            <person name="SanMiguel P."/>
            <person name="Myers A.M."/>
            <person name="Nettleton D."/>
            <person name="Nguyen J."/>
            <person name="Penning B.W."/>
            <person name="Ponnala L."/>
            <person name="Schneider K.L."/>
            <person name="Schwartz D.C."/>
            <person name="Sharma A."/>
            <person name="Soderlund C."/>
            <person name="Springer N.M."/>
            <person name="Sun Q."/>
            <person name="Wang H."/>
            <person name="Waterman M."/>
            <person name="Westerman R."/>
            <person name="Wolfgruber T.K."/>
            <person name="Yang L."/>
            <person name="Yu Y."/>
            <person name="Zhang L."/>
            <person name="Zhou S."/>
            <person name="Zhu Q."/>
            <person name="Bennetzen J.L."/>
            <person name="Dawe R.K."/>
            <person name="Jiang J."/>
            <person name="Jiang N."/>
            <person name="Presting G.G."/>
            <person name="Wessler S.R."/>
            <person name="Aluru S."/>
            <person name="Martienssen R.A."/>
            <person name="Clifton S.W."/>
            <person name="McCombie W.R."/>
            <person name="Wing R.A."/>
            <person name="Wilson R.K."/>
        </authorList>
    </citation>
    <scope>NUCLEOTIDE SEQUENCE [LARGE SCALE GENOMIC DNA]</scope>
    <source>
        <strain evidence="4">cv. B73</strain>
    </source>
</reference>